<dbReference type="NCBIfam" id="TIGR02681">
    <property type="entry name" value="phage_pRha"/>
    <property type="match status" value="1"/>
</dbReference>
<keyword evidence="2" id="KW-1185">Reference proteome</keyword>
<comment type="caution">
    <text evidence="1">The sequence shown here is derived from an EMBL/GenBank/DDBJ whole genome shotgun (WGS) entry which is preliminary data.</text>
</comment>
<dbReference type="EMBL" id="JANIBM010000017">
    <property type="protein sequence ID" value="MCQ8182200.1"/>
    <property type="molecule type" value="Genomic_DNA"/>
</dbReference>
<reference evidence="1 2" key="1">
    <citation type="submission" date="2022-07" db="EMBL/GenBank/DDBJ databases">
        <title>Methylomonas rivi sp. nov., Methylomonas rosea sp. nov., Methylomonas aureus sp. nov. and Methylomonas subterranea sp. nov., four novel methanotrophs isolated from a freshwater creek and the deep terrestrial subsurface.</title>
        <authorList>
            <person name="Abin C."/>
            <person name="Sankaranarayanan K."/>
            <person name="Garner C."/>
            <person name="Sindelar R."/>
            <person name="Kotary K."/>
            <person name="Garner R."/>
            <person name="Barclay S."/>
            <person name="Lawson P."/>
            <person name="Krumholz L."/>
        </authorList>
    </citation>
    <scope>NUCLEOTIDE SEQUENCE [LARGE SCALE GENOMIC DNA]</scope>
    <source>
        <strain evidence="1 2">SURF-1</strain>
    </source>
</reference>
<sequence>MNTDLFPETLLVEQSAGQIFTTSLKVAEHFQKQHKDVLKALKKLLADCQDEEFRRRNFAPTFYDIPGPNNSVRQEIMYTMTEEGFAILAMGFTGPKALQWKIDFLNAFRSMEAAVKAQTEREAAALYWIKPHWQTIRQGVEAEMSRQQICALTGHKSPNTITANKRRMRDAGLLH</sequence>
<dbReference type="Proteomes" id="UP001524569">
    <property type="component" value="Unassembled WGS sequence"/>
</dbReference>
<dbReference type="RefSeq" id="WP_256611491.1">
    <property type="nucleotide sequence ID" value="NZ_JANIBM010000017.1"/>
</dbReference>
<name>A0ABT1UJ28_9GAMM</name>
<dbReference type="InterPro" id="IPR014054">
    <property type="entry name" value="Phage_regulatory_Rha"/>
</dbReference>
<proteinExistence type="predicted"/>
<protein>
    <submittedName>
        <fullName evidence="1">Rha family transcriptional regulator</fullName>
    </submittedName>
</protein>
<accession>A0ABT1UJ28</accession>
<evidence type="ECO:0000313" key="1">
    <source>
        <dbReference type="EMBL" id="MCQ8182200.1"/>
    </source>
</evidence>
<dbReference type="Pfam" id="PF09669">
    <property type="entry name" value="Phage_pRha"/>
    <property type="match status" value="1"/>
</dbReference>
<evidence type="ECO:0000313" key="2">
    <source>
        <dbReference type="Proteomes" id="UP001524569"/>
    </source>
</evidence>
<organism evidence="1 2">
    <name type="scientific">Methylomonas aurea</name>
    <dbReference type="NCBI Taxonomy" id="2952224"/>
    <lineage>
        <taxon>Bacteria</taxon>
        <taxon>Pseudomonadati</taxon>
        <taxon>Pseudomonadota</taxon>
        <taxon>Gammaproteobacteria</taxon>
        <taxon>Methylococcales</taxon>
        <taxon>Methylococcaceae</taxon>
        <taxon>Methylomonas</taxon>
    </lineage>
</organism>
<gene>
    <name evidence="1" type="ORF">NP603_13845</name>
</gene>